<keyword evidence="2" id="KW-0282">Flagellum</keyword>
<keyword evidence="1" id="KW-1133">Transmembrane helix</keyword>
<comment type="caution">
    <text evidence="2">The sequence shown here is derived from an EMBL/GenBank/DDBJ whole genome shotgun (WGS) entry which is preliminary data.</text>
</comment>
<dbReference type="SUPFAM" id="SSF103088">
    <property type="entry name" value="OmpA-like"/>
    <property type="match status" value="1"/>
</dbReference>
<dbReference type="InterPro" id="IPR036737">
    <property type="entry name" value="OmpA-like_sf"/>
</dbReference>
<accession>A0ABW8YJM1</accession>
<protein>
    <submittedName>
        <fullName evidence="2">Flagellar motor protein MotB</fullName>
    </submittedName>
</protein>
<keyword evidence="1" id="KW-0812">Transmembrane</keyword>
<keyword evidence="2" id="KW-0966">Cell projection</keyword>
<evidence type="ECO:0000256" key="1">
    <source>
        <dbReference type="SAM" id="Phobius"/>
    </source>
</evidence>
<reference evidence="2 3" key="1">
    <citation type="submission" date="2024-06" db="EMBL/GenBank/DDBJ databases">
        <authorList>
            <person name="Kaempfer P."/>
            <person name="Viver T."/>
        </authorList>
    </citation>
    <scope>NUCLEOTIDE SEQUENCE [LARGE SCALE GENOMIC DNA]</scope>
    <source>
        <strain evidence="2 3">ST-64</strain>
    </source>
</reference>
<name>A0ABW8YJM1_9SPHN</name>
<gene>
    <name evidence="2" type="ORF">ABS767_04070</name>
</gene>
<organism evidence="2 3">
    <name type="scientific">Sphingomonas plantiphila</name>
    <dbReference type="NCBI Taxonomy" id="3163295"/>
    <lineage>
        <taxon>Bacteria</taxon>
        <taxon>Pseudomonadati</taxon>
        <taxon>Pseudomonadota</taxon>
        <taxon>Alphaproteobacteria</taxon>
        <taxon>Sphingomonadales</taxon>
        <taxon>Sphingomonadaceae</taxon>
        <taxon>Sphingomonas</taxon>
    </lineage>
</organism>
<dbReference type="RefSeq" id="WP_408077081.1">
    <property type="nucleotide sequence ID" value="NZ_JBELQC010000001.1"/>
</dbReference>
<feature type="transmembrane region" description="Helical" evidence="1">
    <location>
        <begin position="20"/>
        <end position="38"/>
    </location>
</feature>
<dbReference type="EMBL" id="JBELQC010000001">
    <property type="protein sequence ID" value="MFL9840130.1"/>
    <property type="molecule type" value="Genomic_DNA"/>
</dbReference>
<proteinExistence type="predicted"/>
<evidence type="ECO:0000313" key="2">
    <source>
        <dbReference type="EMBL" id="MFL9840130.1"/>
    </source>
</evidence>
<keyword evidence="2" id="KW-0969">Cilium</keyword>
<dbReference type="Proteomes" id="UP001629244">
    <property type="component" value="Unassembled WGS sequence"/>
</dbReference>
<evidence type="ECO:0000313" key="3">
    <source>
        <dbReference type="Proteomes" id="UP001629244"/>
    </source>
</evidence>
<sequence length="180" mass="18739">MIPALTPDGWDEIAPARTVWLITLADLALLLIGFFALLQANRAIDRATLLEGMRAGFGIEAPAIPDPMAVGRARIDGFAPGSTRADMRAAIDWARGVARDPRIRITVSGSTDPHGDVDAETGSAAILAADRARFVAVALVADGAVSPDRLTLEVAPGSRRAVTLSVGFAGESQIQSGDTP</sequence>
<keyword evidence="1" id="KW-0472">Membrane</keyword>
<keyword evidence="3" id="KW-1185">Reference proteome</keyword>
<dbReference type="Gene3D" id="3.30.1330.60">
    <property type="entry name" value="OmpA-like domain"/>
    <property type="match status" value="1"/>
</dbReference>